<dbReference type="Proteomes" id="UP001597083">
    <property type="component" value="Unassembled WGS sequence"/>
</dbReference>
<dbReference type="Gene3D" id="1.10.287.70">
    <property type="match status" value="1"/>
</dbReference>
<dbReference type="EMBL" id="JBHTIR010001095">
    <property type="protein sequence ID" value="MFD0852138.1"/>
    <property type="molecule type" value="Genomic_DNA"/>
</dbReference>
<name>A0ABW3CEK7_9ACTN</name>
<proteinExistence type="predicted"/>
<reference evidence="4" key="1">
    <citation type="journal article" date="2019" name="Int. J. Syst. Evol. Microbiol.">
        <title>The Global Catalogue of Microorganisms (GCM) 10K type strain sequencing project: providing services to taxonomists for standard genome sequencing and annotation.</title>
        <authorList>
            <consortium name="The Broad Institute Genomics Platform"/>
            <consortium name="The Broad Institute Genome Sequencing Center for Infectious Disease"/>
            <person name="Wu L."/>
            <person name="Ma J."/>
        </authorList>
    </citation>
    <scope>NUCLEOTIDE SEQUENCE [LARGE SCALE GENOMIC DNA]</scope>
    <source>
        <strain evidence="4">JCM 31696</strain>
    </source>
</reference>
<keyword evidence="1" id="KW-0175">Coiled coil</keyword>
<evidence type="ECO:0000256" key="1">
    <source>
        <dbReference type="SAM" id="Coils"/>
    </source>
</evidence>
<feature type="region of interest" description="Disordered" evidence="2">
    <location>
        <begin position="58"/>
        <end position="82"/>
    </location>
</feature>
<protein>
    <recommendedName>
        <fullName evidence="5">Ion transport domain-containing protein</fullName>
    </recommendedName>
</protein>
<organism evidence="3 4">
    <name type="scientific">Actinomadura adrarensis</name>
    <dbReference type="NCBI Taxonomy" id="1819600"/>
    <lineage>
        <taxon>Bacteria</taxon>
        <taxon>Bacillati</taxon>
        <taxon>Actinomycetota</taxon>
        <taxon>Actinomycetes</taxon>
        <taxon>Streptosporangiales</taxon>
        <taxon>Thermomonosporaceae</taxon>
        <taxon>Actinomadura</taxon>
    </lineage>
</organism>
<feature type="coiled-coil region" evidence="1">
    <location>
        <begin position="15"/>
        <end position="57"/>
    </location>
</feature>
<feature type="compositionally biased region" description="Basic residues" evidence="2">
    <location>
        <begin position="65"/>
        <end position="82"/>
    </location>
</feature>
<sequence length="82" mass="9295">MCTFVVLNLFIAVVVRAMEDDEAEHAQQLHQAQREANTLLLREITALRAEIEALRDQLSGPQGRAARRTRLSRVSRSSSRVH</sequence>
<evidence type="ECO:0008006" key="5">
    <source>
        <dbReference type="Google" id="ProtNLM"/>
    </source>
</evidence>
<keyword evidence="4" id="KW-1185">Reference proteome</keyword>
<evidence type="ECO:0000256" key="2">
    <source>
        <dbReference type="SAM" id="MobiDB-lite"/>
    </source>
</evidence>
<evidence type="ECO:0000313" key="4">
    <source>
        <dbReference type="Proteomes" id="UP001597083"/>
    </source>
</evidence>
<evidence type="ECO:0000313" key="3">
    <source>
        <dbReference type="EMBL" id="MFD0852138.1"/>
    </source>
</evidence>
<comment type="caution">
    <text evidence="3">The sequence shown here is derived from an EMBL/GenBank/DDBJ whole genome shotgun (WGS) entry which is preliminary data.</text>
</comment>
<gene>
    <name evidence="3" type="ORF">ACFQ07_07895</name>
</gene>
<accession>A0ABW3CEK7</accession>